<organism evidence="2 3">
    <name type="scientific">Microbulbifer echini</name>
    <dbReference type="NCBI Taxonomy" id="1529067"/>
    <lineage>
        <taxon>Bacteria</taxon>
        <taxon>Pseudomonadati</taxon>
        <taxon>Pseudomonadota</taxon>
        <taxon>Gammaproteobacteria</taxon>
        <taxon>Cellvibrionales</taxon>
        <taxon>Microbulbiferaceae</taxon>
        <taxon>Microbulbifer</taxon>
    </lineage>
</organism>
<accession>A0ABV4NRL9</accession>
<evidence type="ECO:0008006" key="4">
    <source>
        <dbReference type="Google" id="ProtNLM"/>
    </source>
</evidence>
<evidence type="ECO:0000313" key="2">
    <source>
        <dbReference type="EMBL" id="MFA0791733.1"/>
    </source>
</evidence>
<reference evidence="2 3" key="1">
    <citation type="submission" date="2024-08" db="EMBL/GenBank/DDBJ databases">
        <authorList>
            <person name="Ishaq N."/>
        </authorList>
    </citation>
    <scope>NUCLEOTIDE SEQUENCE [LARGE SCALE GENOMIC DNA]</scope>
    <source>
        <strain evidence="2 3">JCM 30400</strain>
    </source>
</reference>
<feature type="transmembrane region" description="Helical" evidence="1">
    <location>
        <begin position="194"/>
        <end position="214"/>
    </location>
</feature>
<dbReference type="InterPro" id="IPR054235">
    <property type="entry name" value="DUF6962"/>
</dbReference>
<sequence length="220" mass="24764">MIKLTDVPAQQMSAITDFILTIAAVIILIYLCRPELQPRWKRNSWIFFYGLLVVVSFLAGLIHGLQIPENIEVFLWYILLFLLGAFLASFVVAVMNDLLGESLSKKGLPYICLASLIFFWVAATRVNGFVVFVTCQILIMIPVIIGYSWLGLANKLRGSWYMVLGAIVSVISGIFQLSAEEEIVYVWVLGHNSFYHLVQAVGVLFFFVGVAKSFQIKERS</sequence>
<dbReference type="EMBL" id="JBGMEL010000014">
    <property type="protein sequence ID" value="MFA0791733.1"/>
    <property type="molecule type" value="Genomic_DNA"/>
</dbReference>
<comment type="caution">
    <text evidence="2">The sequence shown here is derived from an EMBL/GenBank/DDBJ whole genome shotgun (WGS) entry which is preliminary data.</text>
</comment>
<evidence type="ECO:0000256" key="1">
    <source>
        <dbReference type="SAM" id="Phobius"/>
    </source>
</evidence>
<protein>
    <recommendedName>
        <fullName evidence="4">Ceramidase</fullName>
    </recommendedName>
</protein>
<dbReference type="RefSeq" id="WP_299585809.1">
    <property type="nucleotide sequence ID" value="NZ_JBGMEL010000014.1"/>
</dbReference>
<name>A0ABV4NRL9_9GAMM</name>
<proteinExistence type="predicted"/>
<feature type="transmembrane region" description="Helical" evidence="1">
    <location>
        <begin position="44"/>
        <end position="62"/>
    </location>
</feature>
<feature type="transmembrane region" description="Helical" evidence="1">
    <location>
        <begin position="74"/>
        <end position="95"/>
    </location>
</feature>
<keyword evidence="1" id="KW-0472">Membrane</keyword>
<dbReference type="Pfam" id="PF22285">
    <property type="entry name" value="DUF6962"/>
    <property type="match status" value="1"/>
</dbReference>
<feature type="transmembrane region" description="Helical" evidence="1">
    <location>
        <begin position="107"/>
        <end position="123"/>
    </location>
</feature>
<feature type="transmembrane region" description="Helical" evidence="1">
    <location>
        <begin position="12"/>
        <end position="32"/>
    </location>
</feature>
<feature type="transmembrane region" description="Helical" evidence="1">
    <location>
        <begin position="129"/>
        <end position="152"/>
    </location>
</feature>
<keyword evidence="1" id="KW-0812">Transmembrane</keyword>
<gene>
    <name evidence="2" type="ORF">ACCI51_14345</name>
</gene>
<evidence type="ECO:0000313" key="3">
    <source>
        <dbReference type="Proteomes" id="UP001569414"/>
    </source>
</evidence>
<dbReference type="Proteomes" id="UP001569414">
    <property type="component" value="Unassembled WGS sequence"/>
</dbReference>
<keyword evidence="3" id="KW-1185">Reference proteome</keyword>
<feature type="transmembrane region" description="Helical" evidence="1">
    <location>
        <begin position="159"/>
        <end position="179"/>
    </location>
</feature>
<keyword evidence="1" id="KW-1133">Transmembrane helix</keyword>